<accession>A0A4Q6XIR4</accession>
<dbReference type="Proteomes" id="UP000292855">
    <property type="component" value="Unassembled WGS sequence"/>
</dbReference>
<feature type="domain" description="Calcineurin-like phosphoesterase" evidence="1">
    <location>
        <begin position="233"/>
        <end position="446"/>
    </location>
</feature>
<dbReference type="PROSITE" id="PS51257">
    <property type="entry name" value="PROKAR_LIPOPROTEIN"/>
    <property type="match status" value="1"/>
</dbReference>
<reference evidence="4 5" key="1">
    <citation type="submission" date="2019-02" db="EMBL/GenBank/DDBJ databases">
        <authorList>
            <person name="Li Y."/>
        </authorList>
    </citation>
    <scope>NUCLEOTIDE SEQUENCE [LARGE SCALE GENOMIC DNA]</scope>
    <source>
        <strain evidence="4 5">30C10-4-7</strain>
    </source>
</reference>
<feature type="domain" description="Calcineurin-like phosphoesterase C-terminal" evidence="2">
    <location>
        <begin position="459"/>
        <end position="644"/>
    </location>
</feature>
<dbReference type="GO" id="GO:0016787">
    <property type="term" value="F:hydrolase activity"/>
    <property type="evidence" value="ECO:0007669"/>
    <property type="project" value="InterPro"/>
</dbReference>
<gene>
    <name evidence="4" type="ORF">EWE74_12355</name>
</gene>
<keyword evidence="5" id="KW-1185">Reference proteome</keyword>
<feature type="domain" description="Calcineurin-like phosphoesterase N-terminal" evidence="3">
    <location>
        <begin position="146"/>
        <end position="223"/>
    </location>
</feature>
<dbReference type="InterPro" id="IPR051918">
    <property type="entry name" value="STPP_CPPED1"/>
</dbReference>
<proteinExistence type="predicted"/>
<dbReference type="OrthoDB" id="1776264at2"/>
<dbReference type="EMBL" id="SGIT01000002">
    <property type="protein sequence ID" value="RZF59920.1"/>
    <property type="molecule type" value="Genomic_DNA"/>
</dbReference>
<dbReference type="InterPro" id="IPR032285">
    <property type="entry name" value="Metallophos_N"/>
</dbReference>
<dbReference type="PANTHER" id="PTHR43143">
    <property type="entry name" value="METALLOPHOSPHOESTERASE, CALCINEURIN SUPERFAMILY"/>
    <property type="match status" value="1"/>
</dbReference>
<name>A0A4Q6XIR4_9SPHI</name>
<sequence>MMKKYNFLVLIILGLLATGLISACKSDLAVGVEDKIATSIPITHINIPYVYNIKIGVTEIDIEGTGFLADDIISFVPRSGQGETVDLPIGSLTDNGVIVAISDNVKDGAYDIRVKRGELSQLIGKTYVNFVFNTDIPDKDGMTVKGTVFVGDKGVADVVVSDGEVVTKTDANGVYYLPSAKKNGYVFVSVPSNYEVITTNTVPQFFKPLTGITSDAEIRDFELFPVNNDNHVVAFLADIHLANRNDDIAQFQSNFLADINKTYDYYKDQNKKFYGLTLGDQSWDQYWYANNFKLAEYLQTIKDLEFPIYNVIGNHDYDPYVALNDWLAASPYRNLMGPTYYSMNIGQVHYIILDNMDYKNTGGSNGIIGDREYTNVIAQEQLDWLQKDLAYITDKSTPIVVAMHVPLHSNPDANGNSNISLQNGATLVGMLSAFNNVKVLTGHTHINYRVKQSGSNITEYNIGAVSATWWWTGRSGYAGNHICKDGSVGGYAVQEVEGRNQKLYYKGIGYEKDYQFRSYDLNTVHITAAAHTPNANATFKEKVPGIAGEYATKRDDNQVLINVWSYQDNWKVKVTENGNPLSYTRVRKKDPMHIISYDLQRVNVNADPTSSFATTNTAHLFLVQASSATSTLEITVEDEFGNIYSETMERPKAFNYTMR</sequence>
<dbReference type="PANTHER" id="PTHR43143:SF1">
    <property type="entry name" value="SERINE_THREONINE-PROTEIN PHOSPHATASE CPPED1"/>
    <property type="match status" value="1"/>
</dbReference>
<organism evidence="4 5">
    <name type="scientific">Sphingobacterium corticibacterium</name>
    <dbReference type="NCBI Taxonomy" id="2484746"/>
    <lineage>
        <taxon>Bacteria</taxon>
        <taxon>Pseudomonadati</taxon>
        <taxon>Bacteroidota</taxon>
        <taxon>Sphingobacteriia</taxon>
        <taxon>Sphingobacteriales</taxon>
        <taxon>Sphingobacteriaceae</taxon>
        <taxon>Sphingobacterium</taxon>
    </lineage>
</organism>
<dbReference type="InterPro" id="IPR032288">
    <property type="entry name" value="Metallophos_C"/>
</dbReference>
<evidence type="ECO:0000313" key="4">
    <source>
        <dbReference type="EMBL" id="RZF59920.1"/>
    </source>
</evidence>
<comment type="caution">
    <text evidence="4">The sequence shown here is derived from an EMBL/GenBank/DDBJ whole genome shotgun (WGS) entry which is preliminary data.</text>
</comment>
<evidence type="ECO:0000313" key="5">
    <source>
        <dbReference type="Proteomes" id="UP000292855"/>
    </source>
</evidence>
<dbReference type="Pfam" id="PF00149">
    <property type="entry name" value="Metallophos"/>
    <property type="match status" value="1"/>
</dbReference>
<protein>
    <submittedName>
        <fullName evidence="4">Metallophosphoesterase</fullName>
    </submittedName>
</protein>
<dbReference type="InterPro" id="IPR029052">
    <property type="entry name" value="Metallo-depent_PP-like"/>
</dbReference>
<dbReference type="SUPFAM" id="SSF56300">
    <property type="entry name" value="Metallo-dependent phosphatases"/>
    <property type="match status" value="1"/>
</dbReference>
<evidence type="ECO:0000259" key="2">
    <source>
        <dbReference type="Pfam" id="PF16370"/>
    </source>
</evidence>
<dbReference type="Pfam" id="PF16370">
    <property type="entry name" value="MetallophosC"/>
    <property type="match status" value="1"/>
</dbReference>
<dbReference type="AlphaFoldDB" id="A0A4Q6XIR4"/>
<dbReference type="InterPro" id="IPR004843">
    <property type="entry name" value="Calcineurin-like_PHP"/>
</dbReference>
<evidence type="ECO:0000259" key="1">
    <source>
        <dbReference type="Pfam" id="PF00149"/>
    </source>
</evidence>
<dbReference type="RefSeq" id="WP_130141838.1">
    <property type="nucleotide sequence ID" value="NZ_SGIT01000002.1"/>
</dbReference>
<dbReference type="Pfam" id="PF16371">
    <property type="entry name" value="MetallophosN"/>
    <property type="match status" value="1"/>
</dbReference>
<evidence type="ECO:0000259" key="3">
    <source>
        <dbReference type="Pfam" id="PF16371"/>
    </source>
</evidence>
<dbReference type="Gene3D" id="3.60.21.10">
    <property type="match status" value="1"/>
</dbReference>